<evidence type="ECO:0000256" key="1">
    <source>
        <dbReference type="SAM" id="SignalP"/>
    </source>
</evidence>
<evidence type="ECO:0000313" key="2">
    <source>
        <dbReference type="EMBL" id="MDQ0317415.1"/>
    </source>
</evidence>
<dbReference type="Proteomes" id="UP001229244">
    <property type="component" value="Unassembled WGS sequence"/>
</dbReference>
<dbReference type="InterPro" id="IPR011852">
    <property type="entry name" value="TRAP_TAXI"/>
</dbReference>
<dbReference type="NCBIfam" id="TIGR02122">
    <property type="entry name" value="TRAP_TAXI"/>
    <property type="match status" value="1"/>
</dbReference>
<sequence>MSRIALARTFVVAAALAGLTVVASAQSSQLRFGAGQQGSQNYGVNAALGQAIGENTDLDVTVQAFGGPTAYLPLVNEGRLDIAAVVTPDFGDAVRGSGPFDGNAQENLRFVAALFPSPVGLMVAADSGIESISDLEGKRVAWGMPAQASLQPYIEGSLANGGLTPDDVTQVPVASVGNGVQALVSGNVDATLFALRAGKVVEADAALGGVRWLPYDPSPEAVERMQATAPEAYLVDVAADGKVVGVEAPMQTMAYDYVLTANADVPDEVITQIVTLLRDKGPELGKSNKVLGQISAENLARPYPSLPQHPAAAKALGAE</sequence>
<organism evidence="2 3">
    <name type="scientific">Amorphus orientalis</name>
    <dbReference type="NCBI Taxonomy" id="649198"/>
    <lineage>
        <taxon>Bacteria</taxon>
        <taxon>Pseudomonadati</taxon>
        <taxon>Pseudomonadota</taxon>
        <taxon>Alphaproteobacteria</taxon>
        <taxon>Hyphomicrobiales</taxon>
        <taxon>Amorphaceae</taxon>
        <taxon>Amorphus</taxon>
    </lineage>
</organism>
<reference evidence="2" key="1">
    <citation type="submission" date="2023-07" db="EMBL/GenBank/DDBJ databases">
        <title>Genomic Encyclopedia of Type Strains, Phase IV (KMG-IV): sequencing the most valuable type-strain genomes for metagenomic binning, comparative biology and taxonomic classification.</title>
        <authorList>
            <person name="Goeker M."/>
        </authorList>
    </citation>
    <scope>NUCLEOTIDE SEQUENCE</scope>
    <source>
        <strain evidence="2">DSM 21202</strain>
    </source>
</reference>
<evidence type="ECO:0000313" key="3">
    <source>
        <dbReference type="Proteomes" id="UP001229244"/>
    </source>
</evidence>
<proteinExistence type="predicted"/>
<protein>
    <submittedName>
        <fullName evidence="2">TRAP transporter TAXI family solute receptor</fullName>
    </submittedName>
</protein>
<keyword evidence="3" id="KW-1185">Reference proteome</keyword>
<dbReference type="Gene3D" id="3.40.190.10">
    <property type="entry name" value="Periplasmic binding protein-like II"/>
    <property type="match status" value="2"/>
</dbReference>
<keyword evidence="2" id="KW-0675">Receptor</keyword>
<gene>
    <name evidence="2" type="ORF">J2S73_003899</name>
</gene>
<dbReference type="PANTHER" id="PTHR42941">
    <property type="entry name" value="SLL1037 PROTEIN"/>
    <property type="match status" value="1"/>
</dbReference>
<comment type="caution">
    <text evidence="2">The sequence shown here is derived from an EMBL/GenBank/DDBJ whole genome shotgun (WGS) entry which is preliminary data.</text>
</comment>
<accession>A0AAE4AUH6</accession>
<dbReference type="EMBL" id="JAUSUL010000005">
    <property type="protein sequence ID" value="MDQ0317415.1"/>
    <property type="molecule type" value="Genomic_DNA"/>
</dbReference>
<feature type="chain" id="PRO_5042069016" evidence="1">
    <location>
        <begin position="26"/>
        <end position="319"/>
    </location>
</feature>
<feature type="signal peptide" evidence="1">
    <location>
        <begin position="1"/>
        <end position="25"/>
    </location>
</feature>
<dbReference type="RefSeq" id="WP_306887331.1">
    <property type="nucleotide sequence ID" value="NZ_JAUSUL010000005.1"/>
</dbReference>
<name>A0AAE4AUH6_9HYPH</name>
<dbReference type="AlphaFoldDB" id="A0AAE4AUH6"/>
<keyword evidence="1" id="KW-0732">Signal</keyword>
<dbReference type="Pfam" id="PF16868">
    <property type="entry name" value="NMT1_3"/>
    <property type="match status" value="1"/>
</dbReference>
<dbReference type="PANTHER" id="PTHR42941:SF1">
    <property type="entry name" value="SLL1037 PROTEIN"/>
    <property type="match status" value="1"/>
</dbReference>
<dbReference type="SUPFAM" id="SSF53850">
    <property type="entry name" value="Periplasmic binding protein-like II"/>
    <property type="match status" value="1"/>
</dbReference>